<dbReference type="Proteomes" id="UP000475117">
    <property type="component" value="Chromosome"/>
</dbReference>
<organism evidence="1 2">
    <name type="scientific">Sulfuriroseicoccus oceanibius</name>
    <dbReference type="NCBI Taxonomy" id="2707525"/>
    <lineage>
        <taxon>Bacteria</taxon>
        <taxon>Pseudomonadati</taxon>
        <taxon>Verrucomicrobiota</taxon>
        <taxon>Verrucomicrobiia</taxon>
        <taxon>Verrucomicrobiales</taxon>
        <taxon>Verrucomicrobiaceae</taxon>
        <taxon>Sulfuriroseicoccus</taxon>
    </lineage>
</organism>
<keyword evidence="2" id="KW-1185">Reference proteome</keyword>
<evidence type="ECO:0000313" key="2">
    <source>
        <dbReference type="Proteomes" id="UP000475117"/>
    </source>
</evidence>
<dbReference type="SUPFAM" id="SSF48452">
    <property type="entry name" value="TPR-like"/>
    <property type="match status" value="1"/>
</dbReference>
<dbReference type="Gene3D" id="1.25.40.10">
    <property type="entry name" value="Tetratricopeptide repeat domain"/>
    <property type="match status" value="1"/>
</dbReference>
<dbReference type="PROSITE" id="PS50005">
    <property type="entry name" value="TPR"/>
    <property type="match status" value="1"/>
</dbReference>
<reference evidence="1 2" key="1">
    <citation type="submission" date="2020-12" db="EMBL/GenBank/DDBJ databases">
        <title>Sulforoseuscoccus oceanibium gen. nov., sp. nov., a representative of the phylum Verrucomicrobia with special cytoplasmic membrane, and proposal of Sulforoseuscoccusaceae fam. nov.</title>
        <authorList>
            <person name="Xi F."/>
        </authorList>
    </citation>
    <scope>NUCLEOTIDE SEQUENCE [LARGE SCALE GENOMIC DNA]</scope>
    <source>
        <strain evidence="1 2">T37</strain>
    </source>
</reference>
<dbReference type="Pfam" id="PF13174">
    <property type="entry name" value="TPR_6"/>
    <property type="match status" value="1"/>
</dbReference>
<proteinExistence type="predicted"/>
<protein>
    <submittedName>
        <fullName evidence="1">Tetratricopeptide repeat protein</fullName>
    </submittedName>
</protein>
<dbReference type="InterPro" id="IPR011990">
    <property type="entry name" value="TPR-like_helical_dom_sf"/>
</dbReference>
<dbReference type="AlphaFoldDB" id="A0A6B3LAA0"/>
<evidence type="ECO:0000313" key="1">
    <source>
        <dbReference type="EMBL" id="QQL44030.1"/>
    </source>
</evidence>
<sequence>MMKSSIPAIAVSALLAAVAPISGAFAQDQEDLARQVIEHNRTKEADAANAMVKTLSDDEQKVFFEALRDAGSFLSQKRNQEALDKLHDAEALLPEHPAVLNFKGSAYVNLRDFDRAADYFDKLVASFPTNWQGMFNRIEMDFVRHNWKEALSGFENLLERHAEVLPKPSLRLIDYKIAICHIKLGDTAKGKEIVEKYGFFDDTPIYYYGNAALAYDEGNEASAQEWINNARKIYSPAANAMYADALFEAGWLQML</sequence>
<dbReference type="KEGG" id="soa:G3M56_008995"/>
<name>A0A6B3LAA0_9BACT</name>
<dbReference type="InterPro" id="IPR019734">
    <property type="entry name" value="TPR_rpt"/>
</dbReference>
<dbReference type="EMBL" id="CP066776">
    <property type="protein sequence ID" value="QQL44030.1"/>
    <property type="molecule type" value="Genomic_DNA"/>
</dbReference>
<gene>
    <name evidence="1" type="ORF">G3M56_008995</name>
</gene>
<dbReference type="RefSeq" id="WP_164363383.1">
    <property type="nucleotide sequence ID" value="NZ_CP066776.1"/>
</dbReference>
<accession>A0A6B3LAA0</accession>